<gene>
    <name evidence="3" type="ORF">SAMN04488002_3676</name>
</gene>
<dbReference type="Gene3D" id="6.10.10.120">
    <property type="entry name" value="Antitoxin ParD1-like"/>
    <property type="match status" value="1"/>
</dbReference>
<dbReference type="CDD" id="cd22231">
    <property type="entry name" value="RHH_NikR_HicB-like"/>
    <property type="match status" value="1"/>
</dbReference>
<dbReference type="Pfam" id="PF03693">
    <property type="entry name" value="ParD_antitoxin"/>
    <property type="match status" value="1"/>
</dbReference>
<dbReference type="NCBIfam" id="TIGR02606">
    <property type="entry name" value="antidote_CC2985"/>
    <property type="match status" value="1"/>
</dbReference>
<organism evidence="3 4">
    <name type="scientific">Litoreibacter janthinus</name>
    <dbReference type="NCBI Taxonomy" id="670154"/>
    <lineage>
        <taxon>Bacteria</taxon>
        <taxon>Pseudomonadati</taxon>
        <taxon>Pseudomonadota</taxon>
        <taxon>Alphaproteobacteria</taxon>
        <taxon>Rhodobacterales</taxon>
        <taxon>Roseobacteraceae</taxon>
        <taxon>Litoreibacter</taxon>
    </lineage>
</organism>
<reference evidence="4" key="1">
    <citation type="submission" date="2016-10" db="EMBL/GenBank/DDBJ databases">
        <authorList>
            <person name="Varghese N."/>
            <person name="Submissions S."/>
        </authorList>
    </citation>
    <scope>NUCLEOTIDE SEQUENCE [LARGE SCALE GENOMIC DNA]</scope>
    <source>
        <strain evidence="4">DSM 26921</strain>
    </source>
</reference>
<dbReference type="Proteomes" id="UP000199658">
    <property type="component" value="Unassembled WGS sequence"/>
</dbReference>
<proteinExistence type="inferred from homology"/>
<dbReference type="RefSeq" id="WP_090220510.1">
    <property type="nucleotide sequence ID" value="NZ_FOYO01000002.1"/>
</dbReference>
<dbReference type="InterPro" id="IPR010985">
    <property type="entry name" value="Ribbon_hlx_hlx"/>
</dbReference>
<dbReference type="PANTHER" id="PTHR36582:SF2">
    <property type="entry name" value="ANTITOXIN PARD"/>
    <property type="match status" value="1"/>
</dbReference>
<evidence type="ECO:0000313" key="4">
    <source>
        <dbReference type="Proteomes" id="UP000199658"/>
    </source>
</evidence>
<comment type="similarity">
    <text evidence="1">Belongs to the ParD antitoxin family.</text>
</comment>
<dbReference type="GO" id="GO:0006355">
    <property type="term" value="P:regulation of DNA-templated transcription"/>
    <property type="evidence" value="ECO:0007669"/>
    <property type="project" value="InterPro"/>
</dbReference>
<sequence>MVTRNVVLTDTQDELVQALVAAGRYQNASEALRAGLRLLEREEAGLMQIQTGLREGLAQAQAGDLAAGSGADAVRRAFARARSKA</sequence>
<dbReference type="AlphaFoldDB" id="A0A1I6IDD6"/>
<dbReference type="InterPro" id="IPR022789">
    <property type="entry name" value="ParD"/>
</dbReference>
<keyword evidence="2" id="KW-1277">Toxin-antitoxin system</keyword>
<dbReference type="SUPFAM" id="SSF47598">
    <property type="entry name" value="Ribbon-helix-helix"/>
    <property type="match status" value="1"/>
</dbReference>
<evidence type="ECO:0000313" key="3">
    <source>
        <dbReference type="EMBL" id="SFR64370.1"/>
    </source>
</evidence>
<keyword evidence="4" id="KW-1185">Reference proteome</keyword>
<dbReference type="STRING" id="670154.SAMN04488002_3676"/>
<evidence type="ECO:0000256" key="1">
    <source>
        <dbReference type="ARBA" id="ARBA00008580"/>
    </source>
</evidence>
<accession>A0A1I6IDD6</accession>
<protein>
    <submittedName>
        <fullName evidence="3">Antitoxin ParD1/3/4</fullName>
    </submittedName>
</protein>
<dbReference type="InterPro" id="IPR038296">
    <property type="entry name" value="ParD_sf"/>
</dbReference>
<name>A0A1I6IDD6_9RHOB</name>
<dbReference type="EMBL" id="FOYO01000002">
    <property type="protein sequence ID" value="SFR64370.1"/>
    <property type="molecule type" value="Genomic_DNA"/>
</dbReference>
<evidence type="ECO:0000256" key="2">
    <source>
        <dbReference type="ARBA" id="ARBA00022649"/>
    </source>
</evidence>
<dbReference type="PANTHER" id="PTHR36582">
    <property type="entry name" value="ANTITOXIN PARD"/>
    <property type="match status" value="1"/>
</dbReference>